<dbReference type="STRING" id="436010.A0A166TMV4"/>
<dbReference type="CDD" id="cd02241">
    <property type="entry name" value="cupin_OxOx"/>
    <property type="match status" value="1"/>
</dbReference>
<dbReference type="PANTHER" id="PTHR31238">
    <property type="entry name" value="GERMIN-LIKE PROTEIN SUBFAMILY 3 MEMBER 3"/>
    <property type="match status" value="1"/>
</dbReference>
<dbReference type="SMART" id="SM00835">
    <property type="entry name" value="Cupin_1"/>
    <property type="match status" value="1"/>
</dbReference>
<dbReference type="InterPro" id="IPR001929">
    <property type="entry name" value="Germin"/>
</dbReference>
<keyword evidence="6" id="KW-1133">Transmembrane helix</keyword>
<feature type="domain" description="Cupin type-1" evidence="7">
    <location>
        <begin position="1"/>
        <end position="137"/>
    </location>
</feature>
<dbReference type="GO" id="GO:0005576">
    <property type="term" value="C:extracellular region"/>
    <property type="evidence" value="ECO:0007669"/>
    <property type="project" value="UniProtKB-SubCell"/>
</dbReference>
<dbReference type="OrthoDB" id="1921208at2759"/>
<dbReference type="AlphaFoldDB" id="A0A166TMV4"/>
<dbReference type="InterPro" id="IPR014710">
    <property type="entry name" value="RmlC-like_jellyroll"/>
</dbReference>
<gene>
    <name evidence="8" type="ORF">FIBSPDRAFT_725570</name>
</gene>
<evidence type="ECO:0000259" key="7">
    <source>
        <dbReference type="SMART" id="SM00835"/>
    </source>
</evidence>
<dbReference type="PRINTS" id="PR00325">
    <property type="entry name" value="GERMIN"/>
</dbReference>
<evidence type="ECO:0000256" key="1">
    <source>
        <dbReference type="ARBA" id="ARBA00004613"/>
    </source>
</evidence>
<name>A0A166TMV4_9AGAM</name>
<organism evidence="8 9">
    <name type="scientific">Athelia psychrophila</name>
    <dbReference type="NCBI Taxonomy" id="1759441"/>
    <lineage>
        <taxon>Eukaryota</taxon>
        <taxon>Fungi</taxon>
        <taxon>Dikarya</taxon>
        <taxon>Basidiomycota</taxon>
        <taxon>Agaricomycotina</taxon>
        <taxon>Agaricomycetes</taxon>
        <taxon>Agaricomycetidae</taxon>
        <taxon>Atheliales</taxon>
        <taxon>Atheliaceae</taxon>
        <taxon>Athelia</taxon>
    </lineage>
</organism>
<sequence length="299" mass="30794">GGFAVGANSANFPALLTGNGAMTVGVLGPCGANSPHTHPRATEIQIVVQGGPIYTEFIMENGANVINNTVPLGSATVFPKGSIHFQQNMACEPTVFIASFDNVDPGTSQIAQNFFKLNAGVINATLGDIGVSVLDAAKLPENIILGAQECLDRCKIDRSTFNFTATFADYAIFSNSTWQSASALPPSVSSLYGAIYGSATGTAASATATGKSNLAVGAASSGSDSNNMPFNENPLHTTVIGLAAAAGALLIAVVAMLAMMFRRRSHVPVSGQFPDEPVYAARGRAGSPYSDSMSSLHKQ</sequence>
<keyword evidence="4" id="KW-0479">Metal-binding</keyword>
<dbReference type="Gene3D" id="2.60.120.10">
    <property type="entry name" value="Jelly Rolls"/>
    <property type="match status" value="1"/>
</dbReference>
<dbReference type="GO" id="GO:0030145">
    <property type="term" value="F:manganese ion binding"/>
    <property type="evidence" value="ECO:0007669"/>
    <property type="project" value="InterPro"/>
</dbReference>
<keyword evidence="5" id="KW-0464">Manganese</keyword>
<dbReference type="EMBL" id="KV417492">
    <property type="protein sequence ID" value="KZP30790.1"/>
    <property type="molecule type" value="Genomic_DNA"/>
</dbReference>
<dbReference type="Proteomes" id="UP000076532">
    <property type="component" value="Unassembled WGS sequence"/>
</dbReference>
<dbReference type="InterPro" id="IPR006045">
    <property type="entry name" value="Cupin_1"/>
</dbReference>
<keyword evidence="3" id="KW-0964">Secreted</keyword>
<dbReference type="SUPFAM" id="SSF51182">
    <property type="entry name" value="RmlC-like cupins"/>
    <property type="match status" value="1"/>
</dbReference>
<keyword evidence="6" id="KW-0472">Membrane</keyword>
<feature type="transmembrane region" description="Helical" evidence="6">
    <location>
        <begin position="239"/>
        <end position="261"/>
    </location>
</feature>
<protein>
    <submittedName>
        <fullName evidence="8">RmlC-like cupin</fullName>
    </submittedName>
</protein>
<accession>A0A166TMV4</accession>
<keyword evidence="9" id="KW-1185">Reference proteome</keyword>
<keyword evidence="6" id="KW-0812">Transmembrane</keyword>
<evidence type="ECO:0000256" key="5">
    <source>
        <dbReference type="ARBA" id="ARBA00023211"/>
    </source>
</evidence>
<evidence type="ECO:0000256" key="6">
    <source>
        <dbReference type="SAM" id="Phobius"/>
    </source>
</evidence>
<comment type="similarity">
    <text evidence="2">Belongs to the germin family.</text>
</comment>
<dbReference type="Pfam" id="PF00190">
    <property type="entry name" value="Cupin_1"/>
    <property type="match status" value="1"/>
</dbReference>
<evidence type="ECO:0000256" key="2">
    <source>
        <dbReference type="ARBA" id="ARBA00007456"/>
    </source>
</evidence>
<evidence type="ECO:0000313" key="8">
    <source>
        <dbReference type="EMBL" id="KZP30790.1"/>
    </source>
</evidence>
<evidence type="ECO:0000256" key="3">
    <source>
        <dbReference type="ARBA" id="ARBA00022525"/>
    </source>
</evidence>
<dbReference type="InterPro" id="IPR011051">
    <property type="entry name" value="RmlC_Cupin_sf"/>
</dbReference>
<dbReference type="PROSITE" id="PS00725">
    <property type="entry name" value="GERMIN"/>
    <property type="match status" value="1"/>
</dbReference>
<reference evidence="8 9" key="1">
    <citation type="journal article" date="2016" name="Mol. Biol. Evol.">
        <title>Comparative Genomics of Early-Diverging Mushroom-Forming Fungi Provides Insights into the Origins of Lignocellulose Decay Capabilities.</title>
        <authorList>
            <person name="Nagy L.G."/>
            <person name="Riley R."/>
            <person name="Tritt A."/>
            <person name="Adam C."/>
            <person name="Daum C."/>
            <person name="Floudas D."/>
            <person name="Sun H."/>
            <person name="Yadav J.S."/>
            <person name="Pangilinan J."/>
            <person name="Larsson K.H."/>
            <person name="Matsuura K."/>
            <person name="Barry K."/>
            <person name="Labutti K."/>
            <person name="Kuo R."/>
            <person name="Ohm R.A."/>
            <person name="Bhattacharya S.S."/>
            <person name="Shirouzu T."/>
            <person name="Yoshinaga Y."/>
            <person name="Martin F.M."/>
            <person name="Grigoriev I.V."/>
            <person name="Hibbett D.S."/>
        </authorList>
    </citation>
    <scope>NUCLEOTIDE SEQUENCE [LARGE SCALE GENOMIC DNA]</scope>
    <source>
        <strain evidence="8 9">CBS 109695</strain>
    </source>
</reference>
<feature type="non-terminal residue" evidence="8">
    <location>
        <position position="1"/>
    </location>
</feature>
<comment type="subcellular location">
    <subcellularLocation>
        <location evidence="1">Secreted</location>
    </subcellularLocation>
</comment>
<dbReference type="InterPro" id="IPR019780">
    <property type="entry name" value="Germin_Mn-BS"/>
</dbReference>
<evidence type="ECO:0000313" key="9">
    <source>
        <dbReference type="Proteomes" id="UP000076532"/>
    </source>
</evidence>
<proteinExistence type="inferred from homology"/>
<evidence type="ECO:0000256" key="4">
    <source>
        <dbReference type="ARBA" id="ARBA00022723"/>
    </source>
</evidence>